<protein>
    <submittedName>
        <fullName evidence="1">Uncharacterized protein</fullName>
    </submittedName>
</protein>
<evidence type="ECO:0000313" key="2">
    <source>
        <dbReference type="Proteomes" id="UP000583929"/>
    </source>
</evidence>
<name>A0A7J6F6K0_CANSA</name>
<sequence length="164" mass="18854">MERTFKKVTPRVVPKFPKFLPQILNPWTTSSASNLDDSHEDSDVSDCCMTLLTKEDYESTSLEIEKEVDEITLQDMRQISFAKKEKEAKELEKAKQDLRKPSSLANQEFLGATLHNQPLYVTGMVVDICVSRFMLDYGSAVNPKEENLKVSNKKRTFKYIPKSR</sequence>
<dbReference type="Proteomes" id="UP000583929">
    <property type="component" value="Unassembled WGS sequence"/>
</dbReference>
<keyword evidence="2" id="KW-1185">Reference proteome</keyword>
<reference evidence="1 2" key="1">
    <citation type="journal article" date="2020" name="bioRxiv">
        <title>Sequence and annotation of 42 cannabis genomes reveals extensive copy number variation in cannabinoid synthesis and pathogen resistance genes.</title>
        <authorList>
            <person name="Mckernan K.J."/>
            <person name="Helbert Y."/>
            <person name="Kane L.T."/>
            <person name="Ebling H."/>
            <person name="Zhang L."/>
            <person name="Liu B."/>
            <person name="Eaton Z."/>
            <person name="Mclaughlin S."/>
            <person name="Kingan S."/>
            <person name="Baybayan P."/>
            <person name="Concepcion G."/>
            <person name="Jordan M."/>
            <person name="Riva A."/>
            <person name="Barbazuk W."/>
            <person name="Harkins T."/>
        </authorList>
    </citation>
    <scope>NUCLEOTIDE SEQUENCE [LARGE SCALE GENOMIC DNA]</scope>
    <source>
        <strain evidence="2">cv. Jamaican Lion 4</strain>
        <tissue evidence="1">Leaf</tissue>
    </source>
</reference>
<dbReference type="AlphaFoldDB" id="A0A7J6F6K0"/>
<proteinExistence type="predicted"/>
<gene>
    <name evidence="1" type="ORF">G4B88_012807</name>
</gene>
<organism evidence="1 2">
    <name type="scientific">Cannabis sativa</name>
    <name type="common">Hemp</name>
    <name type="synonym">Marijuana</name>
    <dbReference type="NCBI Taxonomy" id="3483"/>
    <lineage>
        <taxon>Eukaryota</taxon>
        <taxon>Viridiplantae</taxon>
        <taxon>Streptophyta</taxon>
        <taxon>Embryophyta</taxon>
        <taxon>Tracheophyta</taxon>
        <taxon>Spermatophyta</taxon>
        <taxon>Magnoliopsida</taxon>
        <taxon>eudicotyledons</taxon>
        <taxon>Gunneridae</taxon>
        <taxon>Pentapetalae</taxon>
        <taxon>rosids</taxon>
        <taxon>fabids</taxon>
        <taxon>Rosales</taxon>
        <taxon>Cannabaceae</taxon>
        <taxon>Cannabis</taxon>
    </lineage>
</organism>
<comment type="caution">
    <text evidence="1">The sequence shown here is derived from an EMBL/GenBank/DDBJ whole genome shotgun (WGS) entry which is preliminary data.</text>
</comment>
<evidence type="ECO:0000313" key="1">
    <source>
        <dbReference type="EMBL" id="KAF4366337.1"/>
    </source>
</evidence>
<accession>A0A7J6F6K0</accession>
<dbReference type="EMBL" id="JAATIQ010000261">
    <property type="protein sequence ID" value="KAF4366337.1"/>
    <property type="molecule type" value="Genomic_DNA"/>
</dbReference>